<gene>
    <name evidence="3" type="ORF">TraAM80_02371</name>
</gene>
<feature type="compositionally biased region" description="Gly residues" evidence="2">
    <location>
        <begin position="815"/>
        <end position="826"/>
    </location>
</feature>
<organism evidence="3 4">
    <name type="scientific">Trypanosoma rangeli</name>
    <dbReference type="NCBI Taxonomy" id="5698"/>
    <lineage>
        <taxon>Eukaryota</taxon>
        <taxon>Discoba</taxon>
        <taxon>Euglenozoa</taxon>
        <taxon>Kinetoplastea</taxon>
        <taxon>Metakinetoplastina</taxon>
        <taxon>Trypanosomatida</taxon>
        <taxon>Trypanosomatidae</taxon>
        <taxon>Trypanosoma</taxon>
        <taxon>Herpetosoma</taxon>
    </lineage>
</organism>
<feature type="region of interest" description="Disordered" evidence="2">
    <location>
        <begin position="19"/>
        <end position="222"/>
    </location>
</feature>
<evidence type="ECO:0000313" key="4">
    <source>
        <dbReference type="Proteomes" id="UP000283634"/>
    </source>
</evidence>
<feature type="compositionally biased region" description="Low complexity" evidence="2">
    <location>
        <begin position="203"/>
        <end position="214"/>
    </location>
</feature>
<dbReference type="RefSeq" id="XP_029240706.1">
    <property type="nucleotide sequence ID" value="XM_029379375.1"/>
</dbReference>
<dbReference type="OMA" id="VKPPAIC"/>
<keyword evidence="4" id="KW-1185">Reference proteome</keyword>
<dbReference type="Proteomes" id="UP000283634">
    <property type="component" value="Unassembled WGS sequence"/>
</dbReference>
<feature type="compositionally biased region" description="Low complexity" evidence="2">
    <location>
        <begin position="164"/>
        <end position="180"/>
    </location>
</feature>
<name>A0A422NU20_TRYRA</name>
<protein>
    <submittedName>
        <fullName evidence="3">Uncharacterized protein</fullName>
    </submittedName>
</protein>
<evidence type="ECO:0000256" key="1">
    <source>
        <dbReference type="SAM" id="Coils"/>
    </source>
</evidence>
<accession>A0A422NU20</accession>
<feature type="compositionally biased region" description="Polar residues" evidence="2">
    <location>
        <begin position="105"/>
        <end position="115"/>
    </location>
</feature>
<feature type="compositionally biased region" description="Polar residues" evidence="2">
    <location>
        <begin position="80"/>
        <end position="97"/>
    </location>
</feature>
<dbReference type="VEuPathDB" id="TriTrypDB:TRSC58_03698"/>
<feature type="compositionally biased region" description="Low complexity" evidence="2">
    <location>
        <begin position="121"/>
        <end position="140"/>
    </location>
</feature>
<sequence>MEAATDILTAPRVAEAVRLAGPIPKDGTPTTTREELGGAELGQRVSPRSSSRRRVVNVFPTSESETLEVQPASSRGPLFASSSLETASVVRDSNNSGGKRGISGKGQSRNSTSSPGVKGLVTRSPATTRSSVSSTSFSPSKPNKRTTHTVSSKRFGVPGTQGDKSTTSSGTTKSKLFSLKPEGKPTPLPKAGRKEATPKRGSRLSPPLRRLSPGSRKKKWRKPFQALMSAEEKARIVIDTEYEAEWETVLLKIASDAFVPQRRNFLQLQEELYRVHRECEATTTEAEKAVEKLVKSTFELLQTVHLAGANVLGENRILELDIPMTMQAFTTEVEVLSCARDPSSYLTESHLPVKRQDTNQEPEIGRIRSFFLELTQELDRVGLFSEKTVNAAMEKKDEVEKNIQHLASALASLIQRVHRMIQHWKKKVESLQGVINEQATRMKVADDFIRETTTKHHVEVDSAIQVCRQFGMELRQRMDALEKEVRSSLSELIQRSTEVSIENNAFYDHAQLLLNKENTIQYYMSKMETVLVEQGKLLRDVHLRLLQLWKKRCGEGDEERSTLTHSGLPKPYHAALDACDRDTLLRLLHFVALNSSDVPGLLINALDEHDLFIKSNTEEAQAVAKQSATETAVRALLEKLYEEGDIKLNPRQCSASLPDAINDMVRHYNTYMTKMERKQRCDARKKNMNTASSLAFFDSRTPMPDEYAAELALRPPVQRKIPVICDGNANRMQLDNTSHTSHGRGVTASVIDSNPNEANIETVLPQLEVCHVLSHLRQSHPSALDPPGTATVVGFGRWGGKMAKRGTDGEACSSRGGGRRGGGGGEGENEGAGVPRTGKTAVGMRFCAGIKPCPPPSVPPRIFLMRHVLEHHCNDVQTLSVDPDSRCRCFPGEDVPFLKLQRELFGAETSS</sequence>
<keyword evidence="1" id="KW-0175">Coiled coil</keyword>
<feature type="region of interest" description="Disordered" evidence="2">
    <location>
        <begin position="804"/>
        <end position="838"/>
    </location>
</feature>
<dbReference type="EMBL" id="MKGL01000056">
    <property type="protein sequence ID" value="RNF08963.1"/>
    <property type="molecule type" value="Genomic_DNA"/>
</dbReference>
<reference evidence="3 4" key="1">
    <citation type="journal article" date="2018" name="BMC Genomics">
        <title>Genomic comparison of Trypanosoma conorhini and Trypanosoma rangeli to Trypanosoma cruzi strains of high and low virulence.</title>
        <authorList>
            <person name="Bradwell K.R."/>
            <person name="Koparde V.N."/>
            <person name="Matveyev A.V."/>
            <person name="Serrano M.G."/>
            <person name="Alves J.M."/>
            <person name="Parikh H."/>
            <person name="Huang B."/>
            <person name="Lee V."/>
            <person name="Espinosa-Alvarez O."/>
            <person name="Ortiz P.A."/>
            <person name="Costa-Martins A.G."/>
            <person name="Teixeira M.M."/>
            <person name="Buck G.A."/>
        </authorList>
    </citation>
    <scope>NUCLEOTIDE SEQUENCE [LARGE SCALE GENOMIC DNA]</scope>
    <source>
        <strain evidence="3 4">AM80</strain>
    </source>
</reference>
<dbReference type="GeneID" id="40326304"/>
<evidence type="ECO:0000313" key="3">
    <source>
        <dbReference type="EMBL" id="RNF08963.1"/>
    </source>
</evidence>
<comment type="caution">
    <text evidence="3">The sequence shown here is derived from an EMBL/GenBank/DDBJ whole genome shotgun (WGS) entry which is preliminary data.</text>
</comment>
<dbReference type="OrthoDB" id="250181at2759"/>
<proteinExistence type="predicted"/>
<feature type="coiled-coil region" evidence="1">
    <location>
        <begin position="389"/>
        <end position="416"/>
    </location>
</feature>
<evidence type="ECO:0000256" key="2">
    <source>
        <dbReference type="SAM" id="MobiDB-lite"/>
    </source>
</evidence>
<dbReference type="AlphaFoldDB" id="A0A422NU20"/>